<organism evidence="3 5">
    <name type="scientific">Aliivibrio finisterrensis</name>
    <dbReference type="NCBI Taxonomy" id="511998"/>
    <lineage>
        <taxon>Bacteria</taxon>
        <taxon>Pseudomonadati</taxon>
        <taxon>Pseudomonadota</taxon>
        <taxon>Gammaproteobacteria</taxon>
        <taxon>Vibrionales</taxon>
        <taxon>Vibrionaceae</taxon>
        <taxon>Aliivibrio</taxon>
    </lineage>
</organism>
<comment type="caution">
    <text evidence="3">The sequence shown here is derived from an EMBL/GenBank/DDBJ whole genome shotgun (WGS) entry which is preliminary data.</text>
</comment>
<sequence>MNVFNNQNKKNTKKFTILIVDDCLVSSLCLSKLLMLLGFDSVDHAKTYQQAIKACSKKRYSLLFIDYHLEQVLNGSELYDLLKMKGFIEPYTRVITVSGDNTTQTVLSTLSKGNGDYLCKPISKSILSHKMTDAYQEFHLFKKLYTIRKKGDNEQLKEYAISAAKSKNINELDQFLFSLFSPNEGEELIALCNQPEFLNRRNYIHTRLQLENTHSLSTPELLIKQTEILCQQHPLFAPAFDFLSQLHIQQSHYEEALTSAYNALGLTPSVPLRALHTLKLALICNNKHYFFKASHLLANHLPIADQDWCAYVAEAFNYYGKYIQNCQSESDRKQFILEQKNFVRRSEYRLTTIQKKQLTTLFGLSECKRMIKEGNIIAAKRIMLKASKPFFDDLHQLNSVILVELLYLLSFYGELWLLERVNAVIKTKHQFNDYCLDALHILKHDQELNESLKMLSSTLNESNKIKTANLTIDALELAQYQYQNALTQYPYSSELCISLLECYISLSIDNPATISSMVVTIQNMPLSDKLMSRREAIFKALHANEAYIEEKASSKLLSRLPYSYIKKDKEILNFPRKHATKLLF</sequence>
<dbReference type="PANTHER" id="PTHR43228">
    <property type="entry name" value="TWO-COMPONENT RESPONSE REGULATOR"/>
    <property type="match status" value="1"/>
</dbReference>
<dbReference type="EMBL" id="SEZK01000014">
    <property type="protein sequence ID" value="RYU51383.1"/>
    <property type="molecule type" value="Genomic_DNA"/>
</dbReference>
<dbReference type="EMBL" id="SEZN01000014">
    <property type="protein sequence ID" value="RYU64581.1"/>
    <property type="molecule type" value="Genomic_DNA"/>
</dbReference>
<feature type="modified residue" description="4-aspartylphosphate" evidence="1">
    <location>
        <position position="66"/>
    </location>
</feature>
<evidence type="ECO:0000313" key="3">
    <source>
        <dbReference type="EMBL" id="RYU51383.1"/>
    </source>
</evidence>
<dbReference type="Proteomes" id="UP000294166">
    <property type="component" value="Unassembled WGS sequence"/>
</dbReference>
<evidence type="ECO:0000313" key="6">
    <source>
        <dbReference type="Proteomes" id="UP000294166"/>
    </source>
</evidence>
<accession>A0A4Q5KVN8</accession>
<feature type="domain" description="Response regulatory" evidence="2">
    <location>
        <begin position="16"/>
        <end position="135"/>
    </location>
</feature>
<dbReference type="SMART" id="SM00448">
    <property type="entry name" value="REC"/>
    <property type="match status" value="1"/>
</dbReference>
<keyword evidence="6" id="KW-1185">Reference proteome</keyword>
<protein>
    <submittedName>
        <fullName evidence="3">Response regulator</fullName>
    </submittedName>
</protein>
<dbReference type="SUPFAM" id="SSF52172">
    <property type="entry name" value="CheY-like"/>
    <property type="match status" value="1"/>
</dbReference>
<proteinExistence type="predicted"/>
<evidence type="ECO:0000313" key="5">
    <source>
        <dbReference type="Proteomes" id="UP000294063"/>
    </source>
</evidence>
<evidence type="ECO:0000259" key="2">
    <source>
        <dbReference type="PROSITE" id="PS50110"/>
    </source>
</evidence>
<dbReference type="RefSeq" id="WP_130046988.1">
    <property type="nucleotide sequence ID" value="NZ_SEZK01000014.1"/>
</dbReference>
<keyword evidence="1" id="KW-0597">Phosphoprotein</keyword>
<dbReference type="InterPro" id="IPR011006">
    <property type="entry name" value="CheY-like_superfamily"/>
</dbReference>
<dbReference type="GO" id="GO:0000160">
    <property type="term" value="P:phosphorelay signal transduction system"/>
    <property type="evidence" value="ECO:0007669"/>
    <property type="project" value="InterPro"/>
</dbReference>
<dbReference type="PANTHER" id="PTHR43228:SF1">
    <property type="entry name" value="TWO-COMPONENT RESPONSE REGULATOR ARR22"/>
    <property type="match status" value="1"/>
</dbReference>
<evidence type="ECO:0000313" key="4">
    <source>
        <dbReference type="EMBL" id="RYU64581.1"/>
    </source>
</evidence>
<name>A0A4Q5KVN8_9GAMM</name>
<evidence type="ECO:0000256" key="1">
    <source>
        <dbReference type="PROSITE-ProRule" id="PRU00169"/>
    </source>
</evidence>
<dbReference type="AlphaFoldDB" id="A0A4Q5KVN8"/>
<dbReference type="Pfam" id="PF00072">
    <property type="entry name" value="Response_reg"/>
    <property type="match status" value="1"/>
</dbReference>
<dbReference type="PROSITE" id="PS50110">
    <property type="entry name" value="RESPONSE_REGULATORY"/>
    <property type="match status" value="1"/>
</dbReference>
<dbReference type="InterPro" id="IPR001789">
    <property type="entry name" value="Sig_transdc_resp-reg_receiver"/>
</dbReference>
<dbReference type="Proteomes" id="UP000294063">
    <property type="component" value="Unassembled WGS sequence"/>
</dbReference>
<gene>
    <name evidence="4" type="ORF">ERW53_09225</name>
    <name evidence="3" type="ORF">ERW57_09705</name>
</gene>
<dbReference type="Gene3D" id="3.40.50.2300">
    <property type="match status" value="1"/>
</dbReference>
<dbReference type="InterPro" id="IPR052048">
    <property type="entry name" value="ST_Response_Regulator"/>
</dbReference>
<reference evidence="5 6" key="1">
    <citation type="submission" date="2019-02" db="EMBL/GenBank/DDBJ databases">
        <title>Genome sequences of Aliivibrio finisterrensis strains from farmed Atlantic salmon.</title>
        <authorList>
            <person name="Bowman J.P."/>
        </authorList>
    </citation>
    <scope>NUCLEOTIDE SEQUENCE [LARGE SCALE GENOMIC DNA]</scope>
    <source>
        <strain evidence="4 6">A21</strain>
        <strain evidence="3 5">A46</strain>
    </source>
</reference>